<comment type="caution">
    <text evidence="1">The sequence shown here is derived from an EMBL/GenBank/DDBJ whole genome shotgun (WGS) entry which is preliminary data.</text>
</comment>
<protein>
    <submittedName>
        <fullName evidence="1">Uncharacterized protein</fullName>
    </submittedName>
</protein>
<name>A0A843UBM2_COLES</name>
<keyword evidence="2" id="KW-1185">Reference proteome</keyword>
<dbReference type="EMBL" id="NMUH01000540">
    <property type="protein sequence ID" value="MQL80998.1"/>
    <property type="molecule type" value="Genomic_DNA"/>
</dbReference>
<dbReference type="Proteomes" id="UP000652761">
    <property type="component" value="Unassembled WGS sequence"/>
</dbReference>
<organism evidence="1 2">
    <name type="scientific">Colocasia esculenta</name>
    <name type="common">Wild taro</name>
    <name type="synonym">Arum esculentum</name>
    <dbReference type="NCBI Taxonomy" id="4460"/>
    <lineage>
        <taxon>Eukaryota</taxon>
        <taxon>Viridiplantae</taxon>
        <taxon>Streptophyta</taxon>
        <taxon>Embryophyta</taxon>
        <taxon>Tracheophyta</taxon>
        <taxon>Spermatophyta</taxon>
        <taxon>Magnoliopsida</taxon>
        <taxon>Liliopsida</taxon>
        <taxon>Araceae</taxon>
        <taxon>Aroideae</taxon>
        <taxon>Colocasieae</taxon>
        <taxon>Colocasia</taxon>
    </lineage>
</organism>
<proteinExistence type="predicted"/>
<evidence type="ECO:0000313" key="1">
    <source>
        <dbReference type="EMBL" id="MQL80998.1"/>
    </source>
</evidence>
<evidence type="ECO:0000313" key="2">
    <source>
        <dbReference type="Proteomes" id="UP000652761"/>
    </source>
</evidence>
<accession>A0A843UBM2</accession>
<gene>
    <name evidence="1" type="ORF">Taro_013460</name>
</gene>
<dbReference type="AlphaFoldDB" id="A0A843UBM2"/>
<sequence>MSTDFSAHGDESIKTHIPKFKHIPKSMLNIHFALLLAFGGK</sequence>
<reference evidence="1" key="1">
    <citation type="submission" date="2017-07" db="EMBL/GenBank/DDBJ databases">
        <title>Taro Niue Genome Assembly and Annotation.</title>
        <authorList>
            <person name="Atibalentja N."/>
            <person name="Keating K."/>
            <person name="Fields C.J."/>
        </authorList>
    </citation>
    <scope>NUCLEOTIDE SEQUENCE</scope>
    <source>
        <strain evidence="1">Niue_2</strain>
        <tissue evidence="1">Leaf</tissue>
    </source>
</reference>